<name>A0A225CCM9_9MICO</name>
<dbReference type="InterPro" id="IPR040982">
    <property type="entry name" value="DNA_pol3_finger"/>
</dbReference>
<feature type="domain" description="Polymerase/histidinol phosphatase N-terminal" evidence="10">
    <location>
        <begin position="8"/>
        <end position="75"/>
    </location>
</feature>
<dbReference type="CDD" id="cd12113">
    <property type="entry name" value="PHP_PolIIIA_DnaE3"/>
    <property type="match status" value="1"/>
</dbReference>
<dbReference type="InterPro" id="IPR041931">
    <property type="entry name" value="DNA_pol3_alpha_thumb_dom"/>
</dbReference>
<dbReference type="Pfam" id="PF02811">
    <property type="entry name" value="PHP"/>
    <property type="match status" value="1"/>
</dbReference>
<keyword evidence="8" id="KW-0239">DNA-directed DNA polymerase</keyword>
<dbReference type="InterPro" id="IPR016195">
    <property type="entry name" value="Pol/histidinol_Pase-like"/>
</dbReference>
<protein>
    <recommendedName>
        <fullName evidence="4">DNA polymerase III subunit alpha</fullName>
        <ecNumber evidence="3">2.7.7.7</ecNumber>
    </recommendedName>
</protein>
<evidence type="ECO:0000256" key="1">
    <source>
        <dbReference type="ARBA" id="ARBA00004496"/>
    </source>
</evidence>
<dbReference type="Gene3D" id="3.20.20.140">
    <property type="entry name" value="Metal-dependent hydrolases"/>
    <property type="match status" value="1"/>
</dbReference>
<evidence type="ECO:0000256" key="7">
    <source>
        <dbReference type="ARBA" id="ARBA00022705"/>
    </source>
</evidence>
<dbReference type="GO" id="GO:0008408">
    <property type="term" value="F:3'-5' exonuclease activity"/>
    <property type="evidence" value="ECO:0007669"/>
    <property type="project" value="InterPro"/>
</dbReference>
<dbReference type="Proteomes" id="UP000215316">
    <property type="component" value="Unassembled WGS sequence"/>
</dbReference>
<dbReference type="EC" id="2.7.7.7" evidence="3"/>
<dbReference type="Pfam" id="PF14579">
    <property type="entry name" value="HHH_6"/>
    <property type="match status" value="1"/>
</dbReference>
<dbReference type="GO" id="GO:0006260">
    <property type="term" value="P:DNA replication"/>
    <property type="evidence" value="ECO:0007669"/>
    <property type="project" value="UniProtKB-KW"/>
</dbReference>
<dbReference type="CDD" id="cd04485">
    <property type="entry name" value="DnaE_OBF"/>
    <property type="match status" value="1"/>
</dbReference>
<keyword evidence="6" id="KW-0548">Nucleotidyltransferase</keyword>
<accession>A0A225CCM9</accession>
<dbReference type="InterPro" id="IPR003141">
    <property type="entry name" value="Pol/His_phosphatase_N"/>
</dbReference>
<gene>
    <name evidence="11" type="ORF">B5P24_11200</name>
</gene>
<comment type="catalytic activity">
    <reaction evidence="9">
        <text>DNA(n) + a 2'-deoxyribonucleoside 5'-triphosphate = DNA(n+1) + diphosphate</text>
        <dbReference type="Rhea" id="RHEA:22508"/>
        <dbReference type="Rhea" id="RHEA-COMP:17339"/>
        <dbReference type="Rhea" id="RHEA-COMP:17340"/>
        <dbReference type="ChEBI" id="CHEBI:33019"/>
        <dbReference type="ChEBI" id="CHEBI:61560"/>
        <dbReference type="ChEBI" id="CHEBI:173112"/>
        <dbReference type="EC" id="2.7.7.7"/>
    </reaction>
</comment>
<dbReference type="AlphaFoldDB" id="A0A225CCM9"/>
<dbReference type="OrthoDB" id="9803237at2"/>
<dbReference type="GO" id="GO:0003676">
    <property type="term" value="F:nucleic acid binding"/>
    <property type="evidence" value="ECO:0007669"/>
    <property type="project" value="InterPro"/>
</dbReference>
<evidence type="ECO:0000313" key="12">
    <source>
        <dbReference type="Proteomes" id="UP000215316"/>
    </source>
</evidence>
<dbReference type="PANTHER" id="PTHR32294">
    <property type="entry name" value="DNA POLYMERASE III SUBUNIT ALPHA"/>
    <property type="match status" value="1"/>
</dbReference>
<comment type="caution">
    <text evidence="11">The sequence shown here is derived from an EMBL/GenBank/DDBJ whole genome shotgun (WGS) entry which is preliminary data.</text>
</comment>
<keyword evidence="12" id="KW-1185">Reference proteome</keyword>
<evidence type="ECO:0000313" key="11">
    <source>
        <dbReference type="EMBL" id="OQJ63520.1"/>
    </source>
</evidence>
<evidence type="ECO:0000256" key="9">
    <source>
        <dbReference type="ARBA" id="ARBA00049244"/>
    </source>
</evidence>
<evidence type="ECO:0000256" key="8">
    <source>
        <dbReference type="ARBA" id="ARBA00022932"/>
    </source>
</evidence>
<reference evidence="11" key="1">
    <citation type="submission" date="2017-08" db="EMBL/GenBank/DDBJ databases">
        <title>Genomes of multiple Clavibacter strains from different subspecies.</title>
        <authorList>
            <person name="Yuan X.-K."/>
            <person name="Li X.-S."/>
            <person name="Nie J."/>
            <person name="De Boer S.H."/>
        </authorList>
    </citation>
    <scope>NUCLEOTIDE SEQUENCE [LARGE SCALE GENOMIC DNA]</scope>
    <source>
        <strain evidence="11">ATCC 33566</strain>
    </source>
</reference>
<evidence type="ECO:0000256" key="5">
    <source>
        <dbReference type="ARBA" id="ARBA00022679"/>
    </source>
</evidence>
<evidence type="ECO:0000256" key="2">
    <source>
        <dbReference type="ARBA" id="ARBA00009496"/>
    </source>
</evidence>
<dbReference type="Pfam" id="PF01336">
    <property type="entry name" value="tRNA_anti-codon"/>
    <property type="match status" value="1"/>
</dbReference>
<evidence type="ECO:0000256" key="6">
    <source>
        <dbReference type="ARBA" id="ARBA00022695"/>
    </source>
</evidence>
<proteinExistence type="inferred from homology"/>
<dbReference type="InterPro" id="IPR004805">
    <property type="entry name" value="DnaE2/DnaE/PolC"/>
</dbReference>
<dbReference type="EMBL" id="MZMQ01000001">
    <property type="protein sequence ID" value="OQJ63520.1"/>
    <property type="molecule type" value="Genomic_DNA"/>
</dbReference>
<dbReference type="NCBIfam" id="TIGR00594">
    <property type="entry name" value="polc"/>
    <property type="match status" value="1"/>
</dbReference>
<evidence type="ECO:0000259" key="10">
    <source>
        <dbReference type="SMART" id="SM00481"/>
    </source>
</evidence>
<dbReference type="InterPro" id="IPR029460">
    <property type="entry name" value="DNAPol_HHH"/>
</dbReference>
<dbReference type="GO" id="GO:0003887">
    <property type="term" value="F:DNA-directed DNA polymerase activity"/>
    <property type="evidence" value="ECO:0007669"/>
    <property type="project" value="UniProtKB-KW"/>
</dbReference>
<evidence type="ECO:0000256" key="4">
    <source>
        <dbReference type="ARBA" id="ARBA00019114"/>
    </source>
</evidence>
<dbReference type="SMART" id="SM00481">
    <property type="entry name" value="POLIIIAc"/>
    <property type="match status" value="1"/>
</dbReference>
<keyword evidence="7" id="KW-0235">DNA replication</keyword>
<dbReference type="InterPro" id="IPR011708">
    <property type="entry name" value="DNA_pol3_alpha_NTPase_dom"/>
</dbReference>
<evidence type="ECO:0000256" key="3">
    <source>
        <dbReference type="ARBA" id="ARBA00012417"/>
    </source>
</evidence>
<organism evidence="11 12">
    <name type="scientific">Clavibacter tessellarius</name>
    <dbReference type="NCBI Taxonomy" id="31965"/>
    <lineage>
        <taxon>Bacteria</taxon>
        <taxon>Bacillati</taxon>
        <taxon>Actinomycetota</taxon>
        <taxon>Actinomycetes</taxon>
        <taxon>Micrococcales</taxon>
        <taxon>Microbacteriaceae</taxon>
        <taxon>Clavibacter</taxon>
    </lineage>
</organism>
<dbReference type="Pfam" id="PF17657">
    <property type="entry name" value="DNA_pol3_finger"/>
    <property type="match status" value="1"/>
</dbReference>
<dbReference type="InterPro" id="IPR004013">
    <property type="entry name" value="PHP_dom"/>
</dbReference>
<comment type="similarity">
    <text evidence="2">Belongs to the DNA polymerase type-C family. DnaE subfamily.</text>
</comment>
<comment type="subcellular location">
    <subcellularLocation>
        <location evidence="1">Cytoplasm</location>
    </subcellularLocation>
</comment>
<dbReference type="Gene3D" id="1.10.150.870">
    <property type="match status" value="1"/>
</dbReference>
<dbReference type="PANTHER" id="PTHR32294:SF0">
    <property type="entry name" value="DNA POLYMERASE III SUBUNIT ALPHA"/>
    <property type="match status" value="1"/>
</dbReference>
<dbReference type="GO" id="GO:0005737">
    <property type="term" value="C:cytoplasm"/>
    <property type="evidence" value="ECO:0007669"/>
    <property type="project" value="UniProtKB-SubCell"/>
</dbReference>
<keyword evidence="5" id="KW-0808">Transferase</keyword>
<sequence>MPRNDSFVHLHVHSEYSMLDGAARVGPLVQAAAEQEMPAVAITDHGNVFGAFDFWKQAKAAGVKPIIGTEAYITPGTHRGDRTRVRWGDGGRDDVSGSGAYTHLTMLAETTEGMHNLFRLSSRASLEGYYFKPRMDRELLSTYAKGLIATTGCPSGEVQTRLRLGQYDEAVKAASDYRDIFGAGNYFCEIMDHGLGIERRIMSDLLRLAKDLDLPLVATNDLHYTHEHDATSHAALLCVQSGTTLDDPNRFKFDADEFYLKTAQQMRHLFRDHEEACDNTLLIAERCDVQFNESANYMPRYPVPEGESEQTWFVKEVERGLVRRYPRGFSDDVRKRADYEVGVIAQMGFPGYFLVVADFIGWSKENGIRVGPGRGSGAGSMVAYAMGITDLDPLEHGLLFERFLNPDRVSMPDFDVDFDDRRRGEVIRYVTDKYGDERVAQIVTYGTIKAKQALKDSSRVLGYPFSMGDKLTKAMPPAIMGKDIPLSGILDTDHPRYREAGDFREVLAMDPEAQKVFETAQGIENLKRQWGVHAAGVIMSSEPLIDIIPIMKREQDGQIVTQFDYPACESLGLIKMDFLGLRNLTIIDDALNNIESNRGEKLVLEDLGLDDQGAYDLLARGDTLGVFQLDGGPMRSLLRMMKPDNFEDISAVIALYRPGPMGANSHTNYALRKNGLQEITPIHPELEEPLREVLGTTHGLIVYQEQVMSVAQKLAGFTLAQADLLRRAMGKKKKSELDKQFAGFSQGMIDNGYSMAAVKALWDILLPFSDYAFNKAHSAAYGVVSYWTAYLKAHYPAEYMAALLTSVGDSKDKMALYLNECRRMGIKVLPPDVNESIGFFAAAGADIRFGLGAVRNVGANVVEALRGARTEQGAFESFDDFLKKVPLPVANKRTVESLIKAGAFDSLGDTRRALLEVHEGMIDASVSDKRAAMNGQVGFDFDSLWDEPQHARKVPERPEWAKRDKLAFEREMLGLYVSDHPLAGLEIPLAKLASTGIAELLATDASMDGETVTLAGLLTSVQHRTARNSGNQYGMVQLEDFGGEITCMFMGKAYQEFAPALQGDTVVVIRGRVSTRDDGMNIHAFSMFQPDLGQSLGSGPLLISLAENRATTETVMGLNDVLIRHSGDTEVRLQLVKGDNGRVFEIPYPVTVSADLYGELKSLLGPNCLG</sequence>
<dbReference type="InterPro" id="IPR004365">
    <property type="entry name" value="NA-bd_OB_tRNA"/>
</dbReference>
<dbReference type="NCBIfam" id="NF004226">
    <property type="entry name" value="PRK05673.1"/>
    <property type="match status" value="1"/>
</dbReference>
<dbReference type="Pfam" id="PF07733">
    <property type="entry name" value="DNA_pol3_alpha"/>
    <property type="match status" value="1"/>
</dbReference>
<dbReference type="SUPFAM" id="SSF89550">
    <property type="entry name" value="PHP domain-like"/>
    <property type="match status" value="1"/>
</dbReference>
<dbReference type="Gene3D" id="1.10.10.1600">
    <property type="entry name" value="Bacterial DNA polymerase III alpha subunit, thumb domain"/>
    <property type="match status" value="1"/>
</dbReference>